<feature type="region of interest" description="Disordered" evidence="1">
    <location>
        <begin position="26"/>
        <end position="84"/>
    </location>
</feature>
<name>A0A3M2MCE6_9ACTN</name>
<evidence type="ECO:0000313" key="4">
    <source>
        <dbReference type="Proteomes" id="UP000282674"/>
    </source>
</evidence>
<dbReference type="RefSeq" id="WP_122192928.1">
    <property type="nucleotide sequence ID" value="NZ_JBHSKC010000003.1"/>
</dbReference>
<dbReference type="AlphaFoldDB" id="A0A3M2MCE6"/>
<reference evidence="3 4" key="1">
    <citation type="submission" date="2018-10" db="EMBL/GenBank/DDBJ databases">
        <title>Isolation from soil.</title>
        <authorList>
            <person name="Hu J."/>
        </authorList>
    </citation>
    <scope>NUCLEOTIDE SEQUENCE [LARGE SCALE GENOMIC DNA]</scope>
    <source>
        <strain evidence="3 4">NEAU-Ht49</strain>
    </source>
</reference>
<keyword evidence="4" id="KW-1185">Reference proteome</keyword>
<comment type="caution">
    <text evidence="3">The sequence shown here is derived from an EMBL/GenBank/DDBJ whole genome shotgun (WGS) entry which is preliminary data.</text>
</comment>
<gene>
    <name evidence="3" type="ORF">EBO15_03995</name>
</gene>
<accession>A0A3M2MCE6</accession>
<dbReference type="Pfam" id="PF10708">
    <property type="entry name" value="DUF2510"/>
    <property type="match status" value="1"/>
</dbReference>
<feature type="compositionally biased region" description="Pro residues" evidence="1">
    <location>
        <begin position="30"/>
        <end position="50"/>
    </location>
</feature>
<proteinExistence type="predicted"/>
<protein>
    <submittedName>
        <fullName evidence="3">DUF2510 domain-containing protein</fullName>
    </submittedName>
</protein>
<feature type="domain" description="DUF2510" evidence="2">
    <location>
        <begin position="4"/>
        <end position="36"/>
    </location>
</feature>
<dbReference type="InterPro" id="IPR018929">
    <property type="entry name" value="DUF2510"/>
</dbReference>
<evidence type="ECO:0000313" key="3">
    <source>
        <dbReference type="EMBL" id="RMI47171.1"/>
    </source>
</evidence>
<dbReference type="EMBL" id="RFFG01000005">
    <property type="protein sequence ID" value="RMI47171.1"/>
    <property type="molecule type" value="Genomic_DNA"/>
</dbReference>
<dbReference type="Proteomes" id="UP000282674">
    <property type="component" value="Unassembled WGS sequence"/>
</dbReference>
<feature type="compositionally biased region" description="Polar residues" evidence="1">
    <location>
        <begin position="74"/>
        <end position="84"/>
    </location>
</feature>
<evidence type="ECO:0000256" key="1">
    <source>
        <dbReference type="SAM" id="MobiDB-lite"/>
    </source>
</evidence>
<sequence length="84" mass="8589">MSRPGWYSDPYGGGGLRWWDGAVWTEHAKPAPPPPPPDAVPVPGAPPTPAPMASAPVVPPAPVVPSAGGRRACSSPTTRCRTPS</sequence>
<evidence type="ECO:0000259" key="2">
    <source>
        <dbReference type="Pfam" id="PF10708"/>
    </source>
</evidence>
<organism evidence="3 4">
    <name type="scientific">Actinomadura harenae</name>
    <dbReference type="NCBI Taxonomy" id="2483351"/>
    <lineage>
        <taxon>Bacteria</taxon>
        <taxon>Bacillati</taxon>
        <taxon>Actinomycetota</taxon>
        <taxon>Actinomycetes</taxon>
        <taxon>Streptosporangiales</taxon>
        <taxon>Thermomonosporaceae</taxon>
        <taxon>Actinomadura</taxon>
    </lineage>
</organism>